<name>A0A0G0PUY8_9BACT</name>
<accession>A0A0G0PUY8</accession>
<proteinExistence type="predicted"/>
<sequence>MLKLNLKVFLITIMVGLTVEMVAGVTYSFFSASTENSGNTFTTGTWSSVQTGGVVINEFMPEPSDTSAHDWVELYNSSSNPVDISGWSLWDSGNSTAMATIGNNVILNNNIYMVVDVGVRLSQNSDTVTLKNIGRNSIDTKSYTQSDYQVGVSIGRETDGSDVWKKCVTPSSGATNNGAC</sequence>
<dbReference type="Pfam" id="PF00932">
    <property type="entry name" value="LTD"/>
    <property type="match status" value="1"/>
</dbReference>
<gene>
    <name evidence="2" type="ORF">UT63_C0063G0021</name>
</gene>
<evidence type="ECO:0000313" key="2">
    <source>
        <dbReference type="EMBL" id="KKR31708.1"/>
    </source>
</evidence>
<feature type="domain" description="LTD" evidence="1">
    <location>
        <begin position="42"/>
        <end position="147"/>
    </location>
</feature>
<dbReference type="AlphaFoldDB" id="A0A0G0PUY8"/>
<dbReference type="PROSITE" id="PS51841">
    <property type="entry name" value="LTD"/>
    <property type="match status" value="1"/>
</dbReference>
<comment type="caution">
    <text evidence="2">The sequence shown here is derived from an EMBL/GenBank/DDBJ whole genome shotgun (WGS) entry which is preliminary data.</text>
</comment>
<dbReference type="SUPFAM" id="SSF74853">
    <property type="entry name" value="Lamin A/C globular tail domain"/>
    <property type="match status" value="1"/>
</dbReference>
<dbReference type="Proteomes" id="UP000034539">
    <property type="component" value="Unassembled WGS sequence"/>
</dbReference>
<dbReference type="Gene3D" id="2.60.40.1260">
    <property type="entry name" value="Lamin Tail domain"/>
    <property type="match status" value="1"/>
</dbReference>
<protein>
    <recommendedName>
        <fullName evidence="1">LTD domain-containing protein</fullName>
    </recommendedName>
</protein>
<dbReference type="EMBL" id="LBXN01000063">
    <property type="protein sequence ID" value="KKR31708.1"/>
    <property type="molecule type" value="Genomic_DNA"/>
</dbReference>
<organism evidence="2 3">
    <name type="scientific">Candidatus Gottesmanbacteria bacterium GW2011_GWC2_39_8</name>
    <dbReference type="NCBI Taxonomy" id="1618450"/>
    <lineage>
        <taxon>Bacteria</taxon>
        <taxon>Candidatus Gottesmaniibacteriota</taxon>
    </lineage>
</organism>
<evidence type="ECO:0000313" key="3">
    <source>
        <dbReference type="Proteomes" id="UP000034539"/>
    </source>
</evidence>
<dbReference type="InterPro" id="IPR036415">
    <property type="entry name" value="Lamin_tail_dom_sf"/>
</dbReference>
<dbReference type="InterPro" id="IPR001322">
    <property type="entry name" value="Lamin_tail_dom"/>
</dbReference>
<evidence type="ECO:0000259" key="1">
    <source>
        <dbReference type="PROSITE" id="PS51841"/>
    </source>
</evidence>
<reference evidence="2 3" key="1">
    <citation type="journal article" date="2015" name="Nature">
        <title>rRNA introns, odd ribosomes, and small enigmatic genomes across a large radiation of phyla.</title>
        <authorList>
            <person name="Brown C.T."/>
            <person name="Hug L.A."/>
            <person name="Thomas B.C."/>
            <person name="Sharon I."/>
            <person name="Castelle C.J."/>
            <person name="Singh A."/>
            <person name="Wilkins M.J."/>
            <person name="Williams K.H."/>
            <person name="Banfield J.F."/>
        </authorList>
    </citation>
    <scope>NUCLEOTIDE SEQUENCE [LARGE SCALE GENOMIC DNA]</scope>
</reference>